<organism>
    <name type="scientific">Pediculus humanus subsp. corporis</name>
    <name type="common">Body louse</name>
    <dbReference type="NCBI Taxonomy" id="121224"/>
    <lineage>
        <taxon>Eukaryota</taxon>
        <taxon>Metazoa</taxon>
        <taxon>Ecdysozoa</taxon>
        <taxon>Arthropoda</taxon>
        <taxon>Hexapoda</taxon>
        <taxon>Insecta</taxon>
        <taxon>Pterygota</taxon>
        <taxon>Neoptera</taxon>
        <taxon>Paraneoptera</taxon>
        <taxon>Psocodea</taxon>
        <taxon>Troctomorpha</taxon>
        <taxon>Phthiraptera</taxon>
        <taxon>Anoplura</taxon>
        <taxon>Pediculidae</taxon>
        <taxon>Pediculus</taxon>
    </lineage>
</organism>
<dbReference type="AlphaFoldDB" id="E0VMY9"/>
<dbReference type="Pfam" id="PF03151">
    <property type="entry name" value="TPT"/>
    <property type="match status" value="1"/>
</dbReference>
<dbReference type="eggNOG" id="KOG1441">
    <property type="taxonomic scope" value="Eukaryota"/>
</dbReference>
<feature type="transmembrane region" description="Helical" evidence="5">
    <location>
        <begin position="100"/>
        <end position="120"/>
    </location>
</feature>
<keyword evidence="2 5" id="KW-0812">Transmembrane</keyword>
<dbReference type="SUPFAM" id="SSF103481">
    <property type="entry name" value="Multidrug resistance efflux transporter EmrE"/>
    <property type="match status" value="1"/>
</dbReference>
<dbReference type="CTD" id="8236121"/>
<dbReference type="Gene3D" id="1.10.3730.20">
    <property type="match status" value="1"/>
</dbReference>
<protein>
    <submittedName>
        <fullName evidence="7 8">GDP-mannose transporter, putative</fullName>
    </submittedName>
</protein>
<accession>E0VMY9</accession>
<reference evidence="7" key="1">
    <citation type="submission" date="2007-04" db="EMBL/GenBank/DDBJ databases">
        <title>Annotation of Pediculus humanus corporis strain USDA.</title>
        <authorList>
            <person name="Kirkness E."/>
            <person name="Hannick L."/>
            <person name="Hass B."/>
            <person name="Bruggner R."/>
            <person name="Lawson D."/>
            <person name="Bidwell S."/>
            <person name="Joardar V."/>
            <person name="Caler E."/>
            <person name="Walenz B."/>
            <person name="Inman J."/>
            <person name="Schobel S."/>
            <person name="Galinsky K."/>
            <person name="Amedeo P."/>
            <person name="Strausberg R."/>
        </authorList>
    </citation>
    <scope>NUCLEOTIDE SEQUENCE</scope>
    <source>
        <strain evidence="7">USDA</strain>
    </source>
</reference>
<keyword evidence="4 5" id="KW-0472">Membrane</keyword>
<keyword evidence="3 5" id="KW-1133">Transmembrane helix</keyword>
<name>E0VMY9_PEDHC</name>
<dbReference type="VEuPathDB" id="VectorBase:PHUM322040"/>
<dbReference type="RefSeq" id="XP_002427483.1">
    <property type="nucleotide sequence ID" value="XM_002427438.1"/>
</dbReference>
<reference evidence="8" key="3">
    <citation type="submission" date="2021-02" db="UniProtKB">
        <authorList>
            <consortium name="EnsemblMetazoa"/>
        </authorList>
    </citation>
    <scope>IDENTIFICATION</scope>
    <source>
        <strain evidence="8">USDA</strain>
    </source>
</reference>
<feature type="transmembrane region" description="Helical" evidence="5">
    <location>
        <begin position="274"/>
        <end position="294"/>
    </location>
</feature>
<feature type="transmembrane region" description="Helical" evidence="5">
    <location>
        <begin position="12"/>
        <end position="34"/>
    </location>
</feature>
<evidence type="ECO:0000313" key="9">
    <source>
        <dbReference type="Proteomes" id="UP000009046"/>
    </source>
</evidence>
<evidence type="ECO:0000256" key="1">
    <source>
        <dbReference type="ARBA" id="ARBA00004141"/>
    </source>
</evidence>
<dbReference type="InterPro" id="IPR037185">
    <property type="entry name" value="EmrE-like"/>
</dbReference>
<evidence type="ECO:0000256" key="5">
    <source>
        <dbReference type="SAM" id="Phobius"/>
    </source>
</evidence>
<dbReference type="EnsemblMetazoa" id="PHUM322040-RA">
    <property type="protein sequence ID" value="PHUM322040-PA"/>
    <property type="gene ID" value="PHUM322040"/>
</dbReference>
<comment type="subcellular location">
    <subcellularLocation>
        <location evidence="1">Membrane</location>
        <topology evidence="1">Multi-pass membrane protein</topology>
    </subcellularLocation>
</comment>
<proteinExistence type="predicted"/>
<dbReference type="KEGG" id="phu:Phum_PHUM322040"/>
<feature type="transmembrane region" description="Helical" evidence="5">
    <location>
        <begin position="72"/>
        <end position="94"/>
    </location>
</feature>
<dbReference type="InterPro" id="IPR050186">
    <property type="entry name" value="TPT_transporter"/>
</dbReference>
<dbReference type="GeneID" id="8236121"/>
<feature type="transmembrane region" description="Helical" evidence="5">
    <location>
        <begin position="221"/>
        <end position="241"/>
    </location>
</feature>
<dbReference type="EMBL" id="DS235331">
    <property type="protein sequence ID" value="EEB14745.1"/>
    <property type="molecule type" value="Genomic_DNA"/>
</dbReference>
<dbReference type="InParanoid" id="E0VMY9"/>
<feature type="domain" description="Sugar phosphate transporter" evidence="6">
    <location>
        <begin position="20"/>
        <end position="291"/>
    </location>
</feature>
<dbReference type="OMA" id="WMVVNTL"/>
<dbReference type="HOGENOM" id="CLU_048347_3_2_1"/>
<dbReference type="STRING" id="121224.E0VMY9"/>
<dbReference type="Proteomes" id="UP000009046">
    <property type="component" value="Unassembled WGS sequence"/>
</dbReference>
<evidence type="ECO:0000256" key="4">
    <source>
        <dbReference type="ARBA" id="ARBA00023136"/>
    </source>
</evidence>
<evidence type="ECO:0000313" key="7">
    <source>
        <dbReference type="EMBL" id="EEB14745.1"/>
    </source>
</evidence>
<feature type="transmembrane region" description="Helical" evidence="5">
    <location>
        <begin position="40"/>
        <end position="60"/>
    </location>
</feature>
<evidence type="ECO:0000256" key="2">
    <source>
        <dbReference type="ARBA" id="ARBA00022692"/>
    </source>
</evidence>
<evidence type="ECO:0000256" key="3">
    <source>
        <dbReference type="ARBA" id="ARBA00022989"/>
    </source>
</evidence>
<evidence type="ECO:0000259" key="6">
    <source>
        <dbReference type="Pfam" id="PF03151"/>
    </source>
</evidence>
<feature type="transmembrane region" description="Helical" evidence="5">
    <location>
        <begin position="152"/>
        <end position="174"/>
    </location>
</feature>
<keyword evidence="9" id="KW-1185">Reference proteome</keyword>
<reference evidence="7" key="2">
    <citation type="submission" date="2007-04" db="EMBL/GenBank/DDBJ databases">
        <title>The genome of the human body louse.</title>
        <authorList>
            <consortium name="The Human Body Louse Genome Consortium"/>
            <person name="Kirkness E."/>
            <person name="Walenz B."/>
            <person name="Hass B."/>
            <person name="Bruggner R."/>
            <person name="Strausberg R."/>
        </authorList>
    </citation>
    <scope>NUCLEOTIDE SEQUENCE</scope>
    <source>
        <strain evidence="7">USDA</strain>
    </source>
</reference>
<dbReference type="GO" id="GO:0016020">
    <property type="term" value="C:membrane"/>
    <property type="evidence" value="ECO:0007669"/>
    <property type="project" value="UniProtKB-SubCell"/>
</dbReference>
<sequence length="296" mass="33782">MSLGVNKNRLTHTIFYLHFNLICSIVLVLLNRWIYVNIGFPNLTLTLLHFITTFIGLNICERFNLFQVKTVPLKDICLLSVTFCGFVIFTNLSLQFNTVGTYQLAKVVTTPVVVFLQKIFYKKDISFKIKCTLIPIIVGVVMNFYYDIKFNYIGTLCATLGVLITSSYQILVSSKQHELQMNPMQLLYYQTPVSSLMLLPIVIYFEPLTDTIFRTFNSLEVIIVCMSCIVALFVNISIYWIIGKTSPLTYNIFGHLKFCLTALGGFLIFNEPMSFMQCVGVILTLSGVTFYAHFKV</sequence>
<dbReference type="InterPro" id="IPR004853">
    <property type="entry name" value="Sugar_P_trans_dom"/>
</dbReference>
<feature type="transmembrane region" description="Helical" evidence="5">
    <location>
        <begin position="186"/>
        <end position="205"/>
    </location>
</feature>
<dbReference type="EMBL" id="AAZO01003739">
    <property type="status" value="NOT_ANNOTATED_CDS"/>
    <property type="molecule type" value="Genomic_DNA"/>
</dbReference>
<dbReference type="PANTHER" id="PTHR11132">
    <property type="entry name" value="SOLUTE CARRIER FAMILY 35"/>
    <property type="match status" value="1"/>
</dbReference>
<dbReference type="OrthoDB" id="5547497at2759"/>
<gene>
    <name evidence="8" type="primary">8236121</name>
    <name evidence="7" type="ORF">Phum_PHUM322040</name>
</gene>
<evidence type="ECO:0000313" key="8">
    <source>
        <dbReference type="EnsemblMetazoa" id="PHUM322040-PA"/>
    </source>
</evidence>